<evidence type="ECO:0000313" key="1">
    <source>
        <dbReference type="EMBL" id="QIY92210.1"/>
    </source>
</evidence>
<organism evidence="1 2">
    <name type="scientific">Chryseobacterium gallinarum</name>
    <dbReference type="NCBI Taxonomy" id="1324352"/>
    <lineage>
        <taxon>Bacteria</taxon>
        <taxon>Pseudomonadati</taxon>
        <taxon>Bacteroidota</taxon>
        <taxon>Flavobacteriia</taxon>
        <taxon>Flavobacteriales</taxon>
        <taxon>Weeksellaceae</taxon>
        <taxon>Chryseobacterium group</taxon>
        <taxon>Chryseobacterium</taxon>
    </lineage>
</organism>
<proteinExistence type="predicted"/>
<evidence type="ECO:0008006" key="3">
    <source>
        <dbReference type="Google" id="ProtNLM"/>
    </source>
</evidence>
<dbReference type="EMBL" id="CP050995">
    <property type="protein sequence ID" value="QIY92210.1"/>
    <property type="molecule type" value="Genomic_DNA"/>
</dbReference>
<protein>
    <recommendedName>
        <fullName evidence="3">Helix-turn-helix domain-containing protein</fullName>
    </recommendedName>
</protein>
<evidence type="ECO:0000313" key="2">
    <source>
        <dbReference type="Proteomes" id="UP000501570"/>
    </source>
</evidence>
<keyword evidence="2" id="KW-1185">Reference proteome</keyword>
<accession>A0ABX6KUK5</accession>
<dbReference type="Proteomes" id="UP000501570">
    <property type="component" value="Chromosome"/>
</dbReference>
<reference evidence="1 2" key="1">
    <citation type="submission" date="2019-09" db="EMBL/GenBank/DDBJ databases">
        <title>FDA dAtabase for Regulatory Grade micrObial Sequences (FDA-ARGOS): Supporting development and validation of Infectious Disease Dx tests.</title>
        <authorList>
            <person name="Sciortino C."/>
            <person name="Tallon L."/>
            <person name="Sadzewicz L."/>
            <person name="Vavikolanu K."/>
            <person name="Mehta A."/>
            <person name="Aluvathingal J."/>
            <person name="Nadendla S."/>
            <person name="Nandy P."/>
            <person name="Geyer C."/>
            <person name="Yan Y."/>
            <person name="Sichtig H."/>
        </authorList>
    </citation>
    <scope>NUCLEOTIDE SEQUENCE [LARGE SCALE GENOMIC DNA]</scope>
    <source>
        <strain evidence="1 2">FDAARGOS_636</strain>
    </source>
</reference>
<dbReference type="RefSeq" id="WP_168239218.1">
    <property type="nucleotide sequence ID" value="NZ_CP050995.1"/>
</dbReference>
<gene>
    <name evidence="1" type="ORF">FOB44_16760</name>
</gene>
<sequence length="139" mass="16088">MKNTVKKSKDKIIEALFTKEIKTCCPDGNIPNSRVAKQIELARANAALQYAKTLNRRIRRAKMGECQFNLEKKENKVTITSSLYKDTKAAAKYLYISMYRLNKLKEEGQIEPVHFNNKAHYLIEDLDRLSNTNPFFVSK</sequence>
<name>A0ABX6KUK5_CHRGL</name>